<keyword evidence="2" id="KW-1185">Reference proteome</keyword>
<dbReference type="RefSeq" id="WP_271166293.1">
    <property type="nucleotide sequence ID" value="NZ_BSFD01000011.1"/>
</dbReference>
<protein>
    <recommendedName>
        <fullName evidence="3">Immunity protein 35 domain-containing protein</fullName>
    </recommendedName>
</protein>
<name>A0ABQ5TBE6_9CAUL</name>
<comment type="caution">
    <text evidence="1">The sequence shown here is derived from an EMBL/GenBank/DDBJ whole genome shotgun (WGS) entry which is preliminary data.</text>
</comment>
<dbReference type="Proteomes" id="UP001143509">
    <property type="component" value="Unassembled WGS sequence"/>
</dbReference>
<evidence type="ECO:0008006" key="3">
    <source>
        <dbReference type="Google" id="ProtNLM"/>
    </source>
</evidence>
<evidence type="ECO:0000313" key="2">
    <source>
        <dbReference type="Proteomes" id="UP001143509"/>
    </source>
</evidence>
<evidence type="ECO:0000313" key="1">
    <source>
        <dbReference type="EMBL" id="GLK50140.1"/>
    </source>
</evidence>
<proteinExistence type="predicted"/>
<organism evidence="1 2">
    <name type="scientific">Brevundimonas intermedia</name>
    <dbReference type="NCBI Taxonomy" id="74315"/>
    <lineage>
        <taxon>Bacteria</taxon>
        <taxon>Pseudomonadati</taxon>
        <taxon>Pseudomonadota</taxon>
        <taxon>Alphaproteobacteria</taxon>
        <taxon>Caulobacterales</taxon>
        <taxon>Caulobacteraceae</taxon>
        <taxon>Brevundimonas</taxon>
    </lineage>
</organism>
<sequence length="74" mass="8043">MTEDEARAAADSLLETMGKKGHRMAFVEGKGSTRYPGEWNVIYDLFSPQGTLIDGPIVVIVDESSAEARLMEGP</sequence>
<reference evidence="1" key="2">
    <citation type="submission" date="2023-01" db="EMBL/GenBank/DDBJ databases">
        <authorList>
            <person name="Sun Q."/>
            <person name="Evtushenko L."/>
        </authorList>
    </citation>
    <scope>NUCLEOTIDE SEQUENCE</scope>
    <source>
        <strain evidence="1">VKM B-1499</strain>
    </source>
</reference>
<reference evidence="1" key="1">
    <citation type="journal article" date="2014" name="Int. J. Syst. Evol. Microbiol.">
        <title>Complete genome of a new Firmicutes species belonging to the dominant human colonic microbiota ('Ruminococcus bicirculans') reveals two chromosomes and a selective capacity to utilize plant glucans.</title>
        <authorList>
            <consortium name="NISC Comparative Sequencing Program"/>
            <person name="Wegmann U."/>
            <person name="Louis P."/>
            <person name="Goesmann A."/>
            <person name="Henrissat B."/>
            <person name="Duncan S.H."/>
            <person name="Flint H.J."/>
        </authorList>
    </citation>
    <scope>NUCLEOTIDE SEQUENCE</scope>
    <source>
        <strain evidence="1">VKM B-1499</strain>
    </source>
</reference>
<accession>A0ABQ5TBE6</accession>
<dbReference type="EMBL" id="BSFD01000011">
    <property type="protein sequence ID" value="GLK50140.1"/>
    <property type="molecule type" value="Genomic_DNA"/>
</dbReference>
<gene>
    <name evidence="1" type="ORF">GCM10017620_31140</name>
</gene>